<feature type="non-terminal residue" evidence="1">
    <location>
        <position position="213"/>
    </location>
</feature>
<gene>
    <name evidence="1" type="ORF">GMARGA_LOCUS13133</name>
</gene>
<proteinExistence type="predicted"/>
<dbReference type="Proteomes" id="UP000789901">
    <property type="component" value="Unassembled WGS sequence"/>
</dbReference>
<evidence type="ECO:0000313" key="2">
    <source>
        <dbReference type="Proteomes" id="UP000789901"/>
    </source>
</evidence>
<protein>
    <submittedName>
        <fullName evidence="1">6437_t:CDS:1</fullName>
    </submittedName>
</protein>
<sequence>MCIDKEDLEYTTMHLDDTETALLHFAKLIEMLAYSENNTIKRNLLQVLISCIENFNLDLSSILSSILFSKLPSLFVVNTIFKINKFDFFKQQFIQKPKKYEEFGKSLALEVLKSRTSLASYKSILESPDSLQQYYDNNCKAALWKLVNTLYEAINSDEPEKHSLFEISSQLTPAGYEHIFNCYNKGVVRITKIVRQDILKTEKLESLQPSSSN</sequence>
<dbReference type="EMBL" id="CAJVQB010008239">
    <property type="protein sequence ID" value="CAG8716076.1"/>
    <property type="molecule type" value="Genomic_DNA"/>
</dbReference>
<accession>A0ABN7V158</accession>
<reference evidence="1 2" key="1">
    <citation type="submission" date="2021-06" db="EMBL/GenBank/DDBJ databases">
        <authorList>
            <person name="Kallberg Y."/>
            <person name="Tangrot J."/>
            <person name="Rosling A."/>
        </authorList>
    </citation>
    <scope>NUCLEOTIDE SEQUENCE [LARGE SCALE GENOMIC DNA]</scope>
    <source>
        <strain evidence="1 2">120-4 pot B 10/14</strain>
    </source>
</reference>
<evidence type="ECO:0000313" key="1">
    <source>
        <dbReference type="EMBL" id="CAG8716076.1"/>
    </source>
</evidence>
<name>A0ABN7V158_GIGMA</name>
<comment type="caution">
    <text evidence="1">The sequence shown here is derived from an EMBL/GenBank/DDBJ whole genome shotgun (WGS) entry which is preliminary data.</text>
</comment>
<organism evidence="1 2">
    <name type="scientific">Gigaspora margarita</name>
    <dbReference type="NCBI Taxonomy" id="4874"/>
    <lineage>
        <taxon>Eukaryota</taxon>
        <taxon>Fungi</taxon>
        <taxon>Fungi incertae sedis</taxon>
        <taxon>Mucoromycota</taxon>
        <taxon>Glomeromycotina</taxon>
        <taxon>Glomeromycetes</taxon>
        <taxon>Diversisporales</taxon>
        <taxon>Gigasporaceae</taxon>
        <taxon>Gigaspora</taxon>
    </lineage>
</organism>
<keyword evidence="2" id="KW-1185">Reference proteome</keyword>
<feature type="non-terminal residue" evidence="1">
    <location>
        <position position="1"/>
    </location>
</feature>